<dbReference type="AlphaFoldDB" id="A0A928VNY2"/>
<reference evidence="1" key="1">
    <citation type="submission" date="2020-10" db="EMBL/GenBank/DDBJ databases">
        <authorList>
            <person name="Castelo-Branco R."/>
            <person name="Eusebio N."/>
            <person name="Adriana R."/>
            <person name="Vieira A."/>
            <person name="Brugerolle De Fraissinette N."/>
            <person name="Rezende De Castro R."/>
            <person name="Schneider M.P."/>
            <person name="Vasconcelos V."/>
            <person name="Leao P.N."/>
        </authorList>
    </citation>
    <scope>NUCLEOTIDE SEQUENCE</scope>
    <source>
        <strain evidence="1">LEGE 11480</strain>
    </source>
</reference>
<gene>
    <name evidence="1" type="ORF">IQ266_18790</name>
</gene>
<comment type="caution">
    <text evidence="1">The sequence shown here is derived from an EMBL/GenBank/DDBJ whole genome shotgun (WGS) entry which is preliminary data.</text>
</comment>
<accession>A0A928VNY2</accession>
<evidence type="ECO:0000313" key="1">
    <source>
        <dbReference type="EMBL" id="MBE9031785.1"/>
    </source>
</evidence>
<sequence length="283" mass="30558">MFNRSLPLTLTGVACLGIIATPVIVRAETSNLAATCAFDTGMGKPNPLGMRAYITAVEVNGDTTFTYEQFPANVSGKTGVAATIAQRRMLTFYKTTTAEARELLLQNPAYYAELIGNKDSAGFKPVNDVLRCQTAEGKPLEKSPKIANLPDGTYRFWNGKTRNSNISDAALLKQGGILVVFKKQGSRILGSVSRIDQEAGVCVEGMVAGNTMSGFATTYQALKKFNKSDTFEPLVVIPDGSLKTRRGKQISNDRVRFPSALLNLNGYTKIDTAKSQAPSKCPR</sequence>
<keyword evidence="2" id="KW-1185">Reference proteome</keyword>
<organism evidence="1 2">
    <name type="scientific">Romeriopsis navalis LEGE 11480</name>
    <dbReference type="NCBI Taxonomy" id="2777977"/>
    <lineage>
        <taxon>Bacteria</taxon>
        <taxon>Bacillati</taxon>
        <taxon>Cyanobacteriota</taxon>
        <taxon>Cyanophyceae</taxon>
        <taxon>Leptolyngbyales</taxon>
        <taxon>Leptolyngbyaceae</taxon>
        <taxon>Romeriopsis</taxon>
        <taxon>Romeriopsis navalis</taxon>
    </lineage>
</organism>
<dbReference type="EMBL" id="JADEXQ010000075">
    <property type="protein sequence ID" value="MBE9031785.1"/>
    <property type="molecule type" value="Genomic_DNA"/>
</dbReference>
<dbReference type="PROSITE" id="PS51257">
    <property type="entry name" value="PROKAR_LIPOPROTEIN"/>
    <property type="match status" value="1"/>
</dbReference>
<dbReference type="RefSeq" id="WP_264326612.1">
    <property type="nucleotide sequence ID" value="NZ_JADEXQ010000075.1"/>
</dbReference>
<evidence type="ECO:0000313" key="2">
    <source>
        <dbReference type="Proteomes" id="UP000625316"/>
    </source>
</evidence>
<name>A0A928VNY2_9CYAN</name>
<protein>
    <submittedName>
        <fullName evidence="1">Uncharacterized protein</fullName>
    </submittedName>
</protein>
<proteinExistence type="predicted"/>
<dbReference type="Proteomes" id="UP000625316">
    <property type="component" value="Unassembled WGS sequence"/>
</dbReference>